<evidence type="ECO:0000313" key="2">
    <source>
        <dbReference type="EMBL" id="GIZ52844.1"/>
    </source>
</evidence>
<comment type="caution">
    <text evidence="2">The sequence shown here is derived from an EMBL/GenBank/DDBJ whole genome shotgun (WGS) entry which is preliminary data.</text>
</comment>
<evidence type="ECO:0000313" key="3">
    <source>
        <dbReference type="Proteomes" id="UP000887222"/>
    </source>
</evidence>
<dbReference type="RefSeq" id="WP_220809262.1">
    <property type="nucleotide sequence ID" value="NZ_BPMK01000012.1"/>
</dbReference>
<dbReference type="Proteomes" id="UP000887222">
    <property type="component" value="Unassembled WGS sequence"/>
</dbReference>
<feature type="region of interest" description="Disordered" evidence="1">
    <location>
        <begin position="1"/>
        <end position="65"/>
    </location>
</feature>
<sequence>MNRNANDAGTGKGGKNEGMLEKLAQAVDPPGREISDEEILDPGANIPREPMERVDRNKPAGGDRH</sequence>
<feature type="compositionally biased region" description="Basic and acidic residues" evidence="1">
    <location>
        <begin position="49"/>
        <end position="65"/>
    </location>
</feature>
<reference evidence="2 3" key="1">
    <citation type="journal article" date="2022" name="Int. J. Syst. Evol. Microbiol.">
        <title>Noviherbaspirillum aridicola sp. nov., isolated from an arid soil in Pakistan.</title>
        <authorList>
            <person name="Khan I.U."/>
            <person name="Saqib M."/>
            <person name="Amin A."/>
            <person name="Hussain F."/>
            <person name="Li L."/>
            <person name="Liu Y.H."/>
            <person name="Fang B.Z."/>
            <person name="Ahmed I."/>
            <person name="Li W.J."/>
        </authorList>
    </citation>
    <scope>NUCLEOTIDE SEQUENCE [LARGE SCALE GENOMIC DNA]</scope>
    <source>
        <strain evidence="2 3">NCCP-691</strain>
    </source>
</reference>
<gene>
    <name evidence="2" type="ORF">NCCP691_28580</name>
</gene>
<organism evidence="2 3">
    <name type="scientific">Noviherbaspirillum aridicola</name>
    <dbReference type="NCBI Taxonomy" id="2849687"/>
    <lineage>
        <taxon>Bacteria</taxon>
        <taxon>Pseudomonadati</taxon>
        <taxon>Pseudomonadota</taxon>
        <taxon>Betaproteobacteria</taxon>
        <taxon>Burkholderiales</taxon>
        <taxon>Oxalobacteraceae</taxon>
        <taxon>Noviherbaspirillum</taxon>
    </lineage>
</organism>
<accession>A0ABQ4Q6J1</accession>
<evidence type="ECO:0000256" key="1">
    <source>
        <dbReference type="SAM" id="MobiDB-lite"/>
    </source>
</evidence>
<keyword evidence="3" id="KW-1185">Reference proteome</keyword>
<dbReference type="EMBL" id="BPMK01000012">
    <property type="protein sequence ID" value="GIZ52844.1"/>
    <property type="molecule type" value="Genomic_DNA"/>
</dbReference>
<name>A0ABQ4Q6J1_9BURK</name>
<protein>
    <submittedName>
        <fullName evidence="2">Uncharacterized protein</fullName>
    </submittedName>
</protein>
<proteinExistence type="predicted"/>